<organism evidence="2 3">
    <name type="scientific">Leadbettera azotonutricia (strain ATCC BAA-888 / DSM 13862 / ZAS-9)</name>
    <name type="common">Treponema azotonutricium</name>
    <dbReference type="NCBI Taxonomy" id="545695"/>
    <lineage>
        <taxon>Bacteria</taxon>
        <taxon>Pseudomonadati</taxon>
        <taxon>Spirochaetota</taxon>
        <taxon>Spirochaetia</taxon>
        <taxon>Spirochaetales</taxon>
        <taxon>Breznakiellaceae</taxon>
        <taxon>Leadbettera</taxon>
    </lineage>
</organism>
<name>F5YDH6_LEAAZ</name>
<dbReference type="HOGENOM" id="CLU_2107918_0_0_12"/>
<dbReference type="AlphaFoldDB" id="F5YDH6"/>
<dbReference type="eggNOG" id="ENOG5030X9J">
    <property type="taxonomic scope" value="Bacteria"/>
</dbReference>
<dbReference type="OrthoDB" id="9968020at2"/>
<protein>
    <recommendedName>
        <fullName evidence="4">Major facilitator superfamily (MFS) profile domain-containing protein</fullName>
    </recommendedName>
</protein>
<keyword evidence="1" id="KW-0812">Transmembrane</keyword>
<gene>
    <name evidence="2" type="ordered locus">TREAZ_0350</name>
</gene>
<feature type="transmembrane region" description="Helical" evidence="1">
    <location>
        <begin position="47"/>
        <end position="75"/>
    </location>
</feature>
<evidence type="ECO:0000313" key="3">
    <source>
        <dbReference type="Proteomes" id="UP000009222"/>
    </source>
</evidence>
<feature type="transmembrane region" description="Helical" evidence="1">
    <location>
        <begin position="87"/>
        <end position="110"/>
    </location>
</feature>
<reference evidence="3" key="1">
    <citation type="submission" date="2009-12" db="EMBL/GenBank/DDBJ databases">
        <title>Complete sequence of Treponema azotonutricium strain ZAS-9.</title>
        <authorList>
            <person name="Tetu S.G."/>
            <person name="Matson E."/>
            <person name="Ren Q."/>
            <person name="Seshadri R."/>
            <person name="Elbourne L."/>
            <person name="Hassan K.A."/>
            <person name="Durkin A."/>
            <person name="Radune D."/>
            <person name="Mohamoud Y."/>
            <person name="Shay R."/>
            <person name="Jin S."/>
            <person name="Zhang X."/>
            <person name="Lucey K."/>
            <person name="Ballor N.R."/>
            <person name="Ottesen E."/>
            <person name="Rosenthal R."/>
            <person name="Allen A."/>
            <person name="Leadbetter J.R."/>
            <person name="Paulsen I.T."/>
        </authorList>
    </citation>
    <scope>NUCLEOTIDE SEQUENCE [LARGE SCALE GENOMIC DNA]</scope>
    <source>
        <strain evidence="3">ATCC BAA-888 / DSM 13862 / ZAS-9</strain>
    </source>
</reference>
<evidence type="ECO:0000256" key="1">
    <source>
        <dbReference type="SAM" id="Phobius"/>
    </source>
</evidence>
<proteinExistence type="predicted"/>
<accession>F5YDH6</accession>
<keyword evidence="1" id="KW-0472">Membrane</keyword>
<evidence type="ECO:0000313" key="2">
    <source>
        <dbReference type="EMBL" id="AEF81964.1"/>
    </source>
</evidence>
<feature type="transmembrane region" description="Helical" evidence="1">
    <location>
        <begin position="12"/>
        <end position="35"/>
    </location>
</feature>
<reference evidence="2 3" key="2">
    <citation type="journal article" date="2011" name="ISME J.">
        <title>RNA-seq reveals cooperative metabolic interactions between two termite-gut spirochete species in co-culture.</title>
        <authorList>
            <person name="Rosenthal A.Z."/>
            <person name="Matson E.G."/>
            <person name="Eldar A."/>
            <person name="Leadbetter J.R."/>
        </authorList>
    </citation>
    <scope>NUCLEOTIDE SEQUENCE [LARGE SCALE GENOMIC DNA]</scope>
    <source>
        <strain evidence="3">ATCC BAA-888 / DSM 13862 / ZAS-9</strain>
    </source>
</reference>
<keyword evidence="3" id="KW-1185">Reference proteome</keyword>
<dbReference type="InParanoid" id="F5YDH6"/>
<evidence type="ECO:0008006" key="4">
    <source>
        <dbReference type="Google" id="ProtNLM"/>
    </source>
</evidence>
<dbReference type="KEGG" id="taz:TREAZ_0350"/>
<dbReference type="Proteomes" id="UP000009222">
    <property type="component" value="Chromosome"/>
</dbReference>
<dbReference type="STRING" id="545695.TREAZ_0350"/>
<keyword evidence="1" id="KW-1133">Transmembrane helix</keyword>
<dbReference type="EMBL" id="CP001841">
    <property type="protein sequence ID" value="AEF81964.1"/>
    <property type="molecule type" value="Genomic_DNA"/>
</dbReference>
<sequence length="115" mass="12498">MNRPFKYQFLTILTCRVVIFFFSMCLITLFLYAIGTAQGFMDSTQLVLLRIAAVLGLLLLIGALYGFALDLILYIRNRWLRFLGGGGIYLVLGAFGFAAAAVAFFIIAAAGGNAA</sequence>